<gene>
    <name evidence="8" type="primary">albA</name>
    <name evidence="8" type="ORF">BWY43_00362</name>
</gene>
<dbReference type="PIRSF" id="PIRSF037420">
    <property type="entry name" value="PQQ_syn_pqqE"/>
    <property type="match status" value="1"/>
</dbReference>
<dbReference type="GO" id="GO:0046872">
    <property type="term" value="F:metal ion binding"/>
    <property type="evidence" value="ECO:0007669"/>
    <property type="project" value="UniProtKB-KW"/>
</dbReference>
<comment type="cofactor">
    <cofactor evidence="1">
        <name>[4Fe-4S] cluster</name>
        <dbReference type="ChEBI" id="CHEBI:49883"/>
    </cofactor>
</comment>
<dbReference type="InterPro" id="IPR058240">
    <property type="entry name" value="rSAM_sf"/>
</dbReference>
<dbReference type="SFLD" id="SFLDG01067">
    <property type="entry name" value="SPASM/twitch_domain_containing"/>
    <property type="match status" value="1"/>
</dbReference>
<comment type="caution">
    <text evidence="8">The sequence shown here is derived from an EMBL/GenBank/DDBJ whole genome shotgun (WGS) entry which is preliminary data.</text>
</comment>
<evidence type="ECO:0000256" key="3">
    <source>
        <dbReference type="ARBA" id="ARBA00022691"/>
    </source>
</evidence>
<dbReference type="Gene3D" id="3.20.20.70">
    <property type="entry name" value="Aldolase class I"/>
    <property type="match status" value="1"/>
</dbReference>
<name>A0A1V5SEY3_9BACT</name>
<evidence type="ECO:0000256" key="6">
    <source>
        <dbReference type="ARBA" id="ARBA00023014"/>
    </source>
</evidence>
<dbReference type="PANTHER" id="PTHR11228">
    <property type="entry name" value="RADICAL SAM DOMAIN PROTEIN"/>
    <property type="match status" value="1"/>
</dbReference>
<dbReference type="SMART" id="SM00729">
    <property type="entry name" value="Elp3"/>
    <property type="match status" value="1"/>
</dbReference>
<dbReference type="SFLD" id="SFLDS00029">
    <property type="entry name" value="Radical_SAM"/>
    <property type="match status" value="1"/>
</dbReference>
<dbReference type="InterPro" id="IPR050377">
    <property type="entry name" value="Radical_SAM_PqqE_MftC-like"/>
</dbReference>
<dbReference type="SFLD" id="SFLDG01386">
    <property type="entry name" value="main_SPASM_domain-containing"/>
    <property type="match status" value="1"/>
</dbReference>
<keyword evidence="2" id="KW-0004">4Fe-4S</keyword>
<evidence type="ECO:0000256" key="2">
    <source>
        <dbReference type="ARBA" id="ARBA00022485"/>
    </source>
</evidence>
<dbReference type="InterPro" id="IPR013785">
    <property type="entry name" value="Aldolase_TIM"/>
</dbReference>
<dbReference type="InterPro" id="IPR006638">
    <property type="entry name" value="Elp3/MiaA/NifB-like_rSAM"/>
</dbReference>
<evidence type="ECO:0000313" key="8">
    <source>
        <dbReference type="EMBL" id="OQA52751.1"/>
    </source>
</evidence>
<proteinExistence type="predicted"/>
<dbReference type="GO" id="GO:0051539">
    <property type="term" value="F:4 iron, 4 sulfur cluster binding"/>
    <property type="evidence" value="ECO:0007669"/>
    <property type="project" value="UniProtKB-KW"/>
</dbReference>
<dbReference type="Proteomes" id="UP000485367">
    <property type="component" value="Unassembled WGS sequence"/>
</dbReference>
<dbReference type="PROSITE" id="PS51918">
    <property type="entry name" value="RADICAL_SAM"/>
    <property type="match status" value="1"/>
</dbReference>
<dbReference type="Pfam" id="PF04055">
    <property type="entry name" value="Radical_SAM"/>
    <property type="match status" value="1"/>
</dbReference>
<evidence type="ECO:0000256" key="4">
    <source>
        <dbReference type="ARBA" id="ARBA00022723"/>
    </source>
</evidence>
<organism evidence="8">
    <name type="scientific">candidate division WS2 bacterium ADurb.Bin280</name>
    <dbReference type="NCBI Taxonomy" id="1852829"/>
    <lineage>
        <taxon>Bacteria</taxon>
        <taxon>candidate division WS2</taxon>
    </lineage>
</organism>
<dbReference type="InterPro" id="IPR007197">
    <property type="entry name" value="rSAM"/>
</dbReference>
<evidence type="ECO:0000256" key="1">
    <source>
        <dbReference type="ARBA" id="ARBA00001966"/>
    </source>
</evidence>
<evidence type="ECO:0000256" key="5">
    <source>
        <dbReference type="ARBA" id="ARBA00023004"/>
    </source>
</evidence>
<accession>A0A1V5SEY3</accession>
<dbReference type="SUPFAM" id="SSF102114">
    <property type="entry name" value="Radical SAM enzymes"/>
    <property type="match status" value="1"/>
</dbReference>
<keyword evidence="3" id="KW-0949">S-adenosyl-L-methionine</keyword>
<evidence type="ECO:0000259" key="7">
    <source>
        <dbReference type="PROSITE" id="PS51918"/>
    </source>
</evidence>
<dbReference type="PANTHER" id="PTHR11228:SF7">
    <property type="entry name" value="PQQA PEPTIDE CYCLASE"/>
    <property type="match status" value="1"/>
</dbReference>
<dbReference type="GO" id="GO:0003824">
    <property type="term" value="F:catalytic activity"/>
    <property type="evidence" value="ECO:0007669"/>
    <property type="project" value="InterPro"/>
</dbReference>
<feature type="domain" description="Radical SAM core" evidence="7">
    <location>
        <begin position="16"/>
        <end position="236"/>
    </location>
</feature>
<dbReference type="InterPro" id="IPR023885">
    <property type="entry name" value="4Fe4S-binding_SPASM_dom"/>
</dbReference>
<keyword evidence="5" id="KW-0408">Iron</keyword>
<dbReference type="EMBL" id="MWBO01000022">
    <property type="protein sequence ID" value="OQA52751.1"/>
    <property type="molecule type" value="Genomic_DNA"/>
</dbReference>
<dbReference type="AlphaFoldDB" id="A0A1V5SEY3"/>
<keyword evidence="6" id="KW-0411">Iron-sulfur</keyword>
<sequence>MDCECEINGLEVETGIAIYEIVFGQVQIEITGRCNMNCEHCRAAHDRSDDMPLEQIAKIVKFARRYSPSYKELLVSGGEPLIHRDFSRVLSWIRNNGGDFVTLTTNGSLLREEHLDLFAELAFERLTLSVSLDSLHPLSHDTFRGFSGAFHLAVNAIEAIVNRSIPGVVASIRTTLKPNQIDEMPMFAQFAYDSGCQRISFSAIHPAGKSIERPDFWMTAEEKRRFINTVYELKGQYPDTFNITTNDPLKCLVRGMSNVGGEGELVFDGCPAAAVTFNVNANGDMTPCALLNVPMMNVFGMSVDEIAVAYQQSDIVKDMLDMNLSGKCGGCDRKYQCGGCRARAFIRNGDLFAEDPDCWL</sequence>
<dbReference type="InterPro" id="IPR017200">
    <property type="entry name" value="PqqE-like"/>
</dbReference>
<protein>
    <submittedName>
        <fullName evidence="8">Antilisterial bacteriocin subtilosin biosynthesis protein AlbA</fullName>
    </submittedName>
</protein>
<dbReference type="NCBIfam" id="TIGR04085">
    <property type="entry name" value="rSAM_more_4Fe4S"/>
    <property type="match status" value="1"/>
</dbReference>
<keyword evidence="4" id="KW-0479">Metal-binding</keyword>
<dbReference type="CDD" id="cd01335">
    <property type="entry name" value="Radical_SAM"/>
    <property type="match status" value="1"/>
</dbReference>
<reference evidence="8" key="1">
    <citation type="submission" date="2017-02" db="EMBL/GenBank/DDBJ databases">
        <title>Delving into the versatile metabolic prowess of the omnipresent phylum Bacteroidetes.</title>
        <authorList>
            <person name="Nobu M.K."/>
            <person name="Mei R."/>
            <person name="Narihiro T."/>
            <person name="Kuroda K."/>
            <person name="Liu W.-T."/>
        </authorList>
    </citation>
    <scope>NUCLEOTIDE SEQUENCE</scope>
    <source>
        <strain evidence="8">ADurb.Bin280</strain>
    </source>
</reference>